<proteinExistence type="inferred from homology"/>
<dbReference type="EMBL" id="DVFN01000019">
    <property type="protein sequence ID" value="HIQ69009.1"/>
    <property type="molecule type" value="Genomic_DNA"/>
</dbReference>
<evidence type="ECO:0000256" key="1">
    <source>
        <dbReference type="ARBA" id="ARBA00006360"/>
    </source>
</evidence>
<dbReference type="GO" id="GO:0046872">
    <property type="term" value="F:metal ion binding"/>
    <property type="evidence" value="ECO:0007669"/>
    <property type="project" value="UniProtKB-KW"/>
</dbReference>
<dbReference type="AlphaFoldDB" id="A0A9D0Z4U7"/>
<keyword evidence="9" id="KW-0067">ATP-binding</keyword>
<feature type="domain" description="AAA+ ATPase" evidence="13">
    <location>
        <begin position="36"/>
        <end position="184"/>
    </location>
</feature>
<dbReference type="Pfam" id="PF12169">
    <property type="entry name" value="DNA_pol3_gamma3"/>
    <property type="match status" value="1"/>
</dbReference>
<dbReference type="FunFam" id="3.40.50.300:FF:000014">
    <property type="entry name" value="DNA polymerase III subunit gamma/tau"/>
    <property type="match status" value="1"/>
</dbReference>
<dbReference type="PANTHER" id="PTHR11669:SF0">
    <property type="entry name" value="PROTEIN STICHEL-LIKE 2"/>
    <property type="match status" value="1"/>
</dbReference>
<comment type="caution">
    <text evidence="14">The sequence shown here is derived from an EMBL/GenBank/DDBJ whole genome shotgun (WGS) entry which is preliminary data.</text>
</comment>
<keyword evidence="6" id="KW-0479">Metal-binding</keyword>
<dbReference type="NCBIfam" id="TIGR02397">
    <property type="entry name" value="dnaX_nterm"/>
    <property type="match status" value="1"/>
</dbReference>
<dbReference type="InterPro" id="IPR008921">
    <property type="entry name" value="DNA_pol3_clamp-load_cplx_C"/>
</dbReference>
<dbReference type="InterPro" id="IPR045085">
    <property type="entry name" value="HLD_clamp_pol_III_gamma_tau"/>
</dbReference>
<comment type="similarity">
    <text evidence="1">Belongs to the DnaX/STICHEL family.</text>
</comment>
<evidence type="ECO:0000256" key="5">
    <source>
        <dbReference type="ARBA" id="ARBA00022705"/>
    </source>
</evidence>
<evidence type="ECO:0000259" key="13">
    <source>
        <dbReference type="SMART" id="SM00382"/>
    </source>
</evidence>
<dbReference type="InterPro" id="IPR001270">
    <property type="entry name" value="ClpA/B"/>
</dbReference>
<evidence type="ECO:0000256" key="3">
    <source>
        <dbReference type="ARBA" id="ARBA00022679"/>
    </source>
</evidence>
<dbReference type="PRINTS" id="PR00300">
    <property type="entry name" value="CLPPROTEASEA"/>
</dbReference>
<keyword evidence="3 14" id="KW-0808">Transferase</keyword>
<dbReference type="PANTHER" id="PTHR11669">
    <property type="entry name" value="REPLICATION FACTOR C / DNA POLYMERASE III GAMMA-TAU SUBUNIT"/>
    <property type="match status" value="1"/>
</dbReference>
<evidence type="ECO:0000256" key="10">
    <source>
        <dbReference type="ARBA" id="ARBA00022932"/>
    </source>
</evidence>
<evidence type="ECO:0000256" key="9">
    <source>
        <dbReference type="ARBA" id="ARBA00022840"/>
    </source>
</evidence>
<reference evidence="14" key="1">
    <citation type="submission" date="2020-10" db="EMBL/GenBank/DDBJ databases">
        <authorList>
            <person name="Gilroy R."/>
        </authorList>
    </citation>
    <scope>NUCLEOTIDE SEQUENCE</scope>
    <source>
        <strain evidence="14">ChiSjej2B20-13462</strain>
    </source>
</reference>
<keyword evidence="7" id="KW-0547">Nucleotide-binding</keyword>
<dbReference type="Pfam" id="PF13177">
    <property type="entry name" value="DNA_pol3_delta2"/>
    <property type="match status" value="1"/>
</dbReference>
<dbReference type="CDD" id="cd18137">
    <property type="entry name" value="HLD_clamp_pol_III_gamma_tau"/>
    <property type="match status" value="1"/>
</dbReference>
<dbReference type="GO" id="GO:0003677">
    <property type="term" value="F:DNA binding"/>
    <property type="evidence" value="ECO:0007669"/>
    <property type="project" value="InterPro"/>
</dbReference>
<dbReference type="GO" id="GO:0006261">
    <property type="term" value="P:DNA-templated DNA replication"/>
    <property type="evidence" value="ECO:0007669"/>
    <property type="project" value="TreeGrafter"/>
</dbReference>
<dbReference type="Gene3D" id="1.20.272.10">
    <property type="match status" value="1"/>
</dbReference>
<keyword evidence="10" id="KW-0239">DNA-directed DNA polymerase</keyword>
<dbReference type="GO" id="GO:0005524">
    <property type="term" value="F:ATP binding"/>
    <property type="evidence" value="ECO:0007669"/>
    <property type="project" value="UniProtKB-KW"/>
</dbReference>
<dbReference type="InterPro" id="IPR050238">
    <property type="entry name" value="DNA_Rep/Repair_Clamp_Loader"/>
</dbReference>
<dbReference type="EC" id="2.7.7.7" evidence="2"/>
<dbReference type="FunFam" id="1.10.8.60:FF:000013">
    <property type="entry name" value="DNA polymerase III subunit gamma/tau"/>
    <property type="match status" value="1"/>
</dbReference>
<dbReference type="InterPro" id="IPR012763">
    <property type="entry name" value="DNA_pol_III_sug/sutau_N"/>
</dbReference>
<protein>
    <recommendedName>
        <fullName evidence="2">DNA-directed DNA polymerase</fullName>
        <ecNumber evidence="2">2.7.7.7</ecNumber>
    </recommendedName>
</protein>
<evidence type="ECO:0000313" key="15">
    <source>
        <dbReference type="Proteomes" id="UP000886874"/>
    </source>
</evidence>
<keyword evidence="4 14" id="KW-0548">Nucleotidyltransferase</keyword>
<dbReference type="GO" id="GO:0009360">
    <property type="term" value="C:DNA polymerase III complex"/>
    <property type="evidence" value="ECO:0007669"/>
    <property type="project" value="InterPro"/>
</dbReference>
<dbReference type="GO" id="GO:0003887">
    <property type="term" value="F:DNA-directed DNA polymerase activity"/>
    <property type="evidence" value="ECO:0007669"/>
    <property type="project" value="UniProtKB-KW"/>
</dbReference>
<accession>A0A9D0Z4U7</accession>
<sequence length="535" mass="57881">MYQALYRKYRPQTFDDVVGQDAVTQTLRTQLKTGRISHAYLFTGTRGTGKTSCAKILAKALNCTDLQDGSPCGRCAACRAIDSGSCMDVLEIDAASNNGVDQVRALRDDAVYTPSEVSRRVYIIDEVHMLSMAAFNALLKIIEEPPEHLVFILATTELQKVPATILSRCQRYAFRRLLPEDISKRLNYIAYQEGIDLEPDACRLLSRLADGALRDGVSLLDQCASAAEGAVTADLVCNALGLAGERRTVELMTAVANGDAKGALELFSGLYAAGKDLAAMLDELLSLSRDLLILQAAPKTGLPLLSGIATDAEAQALMPRFTAAELLRITTVLQETAAGFSKSANRRIDAELCLLRLCQPALDENLTTLTARVARMESQLQSGQFVAAAAAPPPPASEDEELPPPPDDADAPPPAEGEAPPMAPARDGFGADFLQQLRREVSNQYKGFLVADGPTRLRVEDQLLTLEAESNYVKCVLDRPEVLEPAARIATALLGRPIRVRCVQRQKRGPAGADDPLRSLVDFGRSHPDLINIKK</sequence>
<evidence type="ECO:0000256" key="4">
    <source>
        <dbReference type="ARBA" id="ARBA00022695"/>
    </source>
</evidence>
<dbReference type="InterPro" id="IPR022754">
    <property type="entry name" value="DNA_pol_III_gamma-3"/>
</dbReference>
<dbReference type="SMART" id="SM00382">
    <property type="entry name" value="AAA"/>
    <property type="match status" value="1"/>
</dbReference>
<evidence type="ECO:0000256" key="7">
    <source>
        <dbReference type="ARBA" id="ARBA00022741"/>
    </source>
</evidence>
<feature type="region of interest" description="Disordered" evidence="12">
    <location>
        <begin position="384"/>
        <end position="428"/>
    </location>
</feature>
<dbReference type="CDD" id="cd00009">
    <property type="entry name" value="AAA"/>
    <property type="match status" value="1"/>
</dbReference>
<dbReference type="SUPFAM" id="SSF52540">
    <property type="entry name" value="P-loop containing nucleoside triphosphate hydrolases"/>
    <property type="match status" value="1"/>
</dbReference>
<dbReference type="Gene3D" id="3.40.50.300">
    <property type="entry name" value="P-loop containing nucleotide triphosphate hydrolases"/>
    <property type="match status" value="1"/>
</dbReference>
<dbReference type="Pfam" id="PF22608">
    <property type="entry name" value="DNAX_ATPase_lid"/>
    <property type="match status" value="1"/>
</dbReference>
<keyword evidence="8" id="KW-0862">Zinc</keyword>
<dbReference type="InterPro" id="IPR027417">
    <property type="entry name" value="P-loop_NTPase"/>
</dbReference>
<evidence type="ECO:0000256" key="2">
    <source>
        <dbReference type="ARBA" id="ARBA00012417"/>
    </source>
</evidence>
<dbReference type="NCBIfam" id="NF004046">
    <property type="entry name" value="PRK05563.1"/>
    <property type="match status" value="1"/>
</dbReference>
<comment type="catalytic activity">
    <reaction evidence="11">
        <text>DNA(n) + a 2'-deoxyribonucleoside 5'-triphosphate = DNA(n+1) + diphosphate</text>
        <dbReference type="Rhea" id="RHEA:22508"/>
        <dbReference type="Rhea" id="RHEA-COMP:17339"/>
        <dbReference type="Rhea" id="RHEA-COMP:17340"/>
        <dbReference type="ChEBI" id="CHEBI:33019"/>
        <dbReference type="ChEBI" id="CHEBI:61560"/>
        <dbReference type="ChEBI" id="CHEBI:173112"/>
        <dbReference type="EC" id="2.7.7.7"/>
    </reaction>
</comment>
<dbReference type="InterPro" id="IPR003593">
    <property type="entry name" value="AAA+_ATPase"/>
</dbReference>
<dbReference type="Gene3D" id="1.10.8.60">
    <property type="match status" value="1"/>
</dbReference>
<evidence type="ECO:0000256" key="11">
    <source>
        <dbReference type="ARBA" id="ARBA00049244"/>
    </source>
</evidence>
<evidence type="ECO:0000256" key="12">
    <source>
        <dbReference type="SAM" id="MobiDB-lite"/>
    </source>
</evidence>
<feature type="compositionally biased region" description="Acidic residues" evidence="12">
    <location>
        <begin position="397"/>
        <end position="410"/>
    </location>
</feature>
<dbReference type="Proteomes" id="UP000886874">
    <property type="component" value="Unassembled WGS sequence"/>
</dbReference>
<name>A0A9D0Z4U7_9FIRM</name>
<reference evidence="14" key="2">
    <citation type="journal article" date="2021" name="PeerJ">
        <title>Extensive microbial diversity within the chicken gut microbiome revealed by metagenomics and culture.</title>
        <authorList>
            <person name="Gilroy R."/>
            <person name="Ravi A."/>
            <person name="Getino M."/>
            <person name="Pursley I."/>
            <person name="Horton D.L."/>
            <person name="Alikhan N.F."/>
            <person name="Baker D."/>
            <person name="Gharbi K."/>
            <person name="Hall N."/>
            <person name="Watson M."/>
            <person name="Adriaenssens E.M."/>
            <person name="Foster-Nyarko E."/>
            <person name="Jarju S."/>
            <person name="Secka A."/>
            <person name="Antonio M."/>
            <person name="Oren A."/>
            <person name="Chaudhuri R.R."/>
            <person name="La Ragione R."/>
            <person name="Hildebrand F."/>
            <person name="Pallen M.J."/>
        </authorList>
    </citation>
    <scope>NUCLEOTIDE SEQUENCE</scope>
    <source>
        <strain evidence="14">ChiSjej2B20-13462</strain>
    </source>
</reference>
<dbReference type="SUPFAM" id="SSF48019">
    <property type="entry name" value="post-AAA+ oligomerization domain-like"/>
    <property type="match status" value="1"/>
</dbReference>
<organism evidence="14 15">
    <name type="scientific">Candidatus Avoscillospira stercorigallinarum</name>
    <dbReference type="NCBI Taxonomy" id="2840708"/>
    <lineage>
        <taxon>Bacteria</taxon>
        <taxon>Bacillati</taxon>
        <taxon>Bacillota</taxon>
        <taxon>Clostridia</taxon>
        <taxon>Eubacteriales</taxon>
        <taxon>Oscillospiraceae</taxon>
        <taxon>Oscillospiraceae incertae sedis</taxon>
        <taxon>Candidatus Avoscillospira</taxon>
    </lineage>
</organism>
<keyword evidence="5" id="KW-0235">DNA replication</keyword>
<evidence type="ECO:0000256" key="6">
    <source>
        <dbReference type="ARBA" id="ARBA00022723"/>
    </source>
</evidence>
<evidence type="ECO:0000256" key="8">
    <source>
        <dbReference type="ARBA" id="ARBA00022833"/>
    </source>
</evidence>
<evidence type="ECO:0000313" key="14">
    <source>
        <dbReference type="EMBL" id="HIQ69009.1"/>
    </source>
</evidence>
<gene>
    <name evidence="14" type="primary">dnaX</name>
    <name evidence="14" type="ORF">IAA67_01580</name>
</gene>